<organism evidence="1 2">
    <name type="scientific">Fusarium proliferatum (strain ET1)</name>
    <name type="common">Orchid endophyte fungus</name>
    <dbReference type="NCBI Taxonomy" id="1227346"/>
    <lineage>
        <taxon>Eukaryota</taxon>
        <taxon>Fungi</taxon>
        <taxon>Dikarya</taxon>
        <taxon>Ascomycota</taxon>
        <taxon>Pezizomycotina</taxon>
        <taxon>Sordariomycetes</taxon>
        <taxon>Hypocreomycetidae</taxon>
        <taxon>Hypocreales</taxon>
        <taxon>Nectriaceae</taxon>
        <taxon>Fusarium</taxon>
        <taxon>Fusarium fujikuroi species complex</taxon>
    </lineage>
</organism>
<dbReference type="Gene3D" id="1.25.40.20">
    <property type="entry name" value="Ankyrin repeat-containing domain"/>
    <property type="match status" value="1"/>
</dbReference>
<evidence type="ECO:0000313" key="1">
    <source>
        <dbReference type="EMBL" id="CZR44119.1"/>
    </source>
</evidence>
<accession>A0A1L7VUL9</accession>
<sequence length="1099" mass="124559">MAELALAIIPLGITVTSGLTKYLKAFNDHDDDRARLVRQAERFESTFQSLDAALKRSELDPGLSSSASEAHASLKECHKALKELEALQQKVFATTTSVASTAPHARKKDKIKGGCKKLMYPLQKPDIEVLEGALNRLSTTLNLALGILHLDGESLTRKTLNEQMVEIQKNTVITSVTSTAINELRQPISKIDLALPVLQTSVDSVIPHFDHRFDQISYQIAYQHSQMQAQIKSLLDTAELTGYLDRPGTSQQRLQDRFEGQGNCLSTNETDWEFTALANRDHLVSMCSCPSRRMRHDTWFGQGSIHFAEEMLSDHCHEKDCVFFFMPSGYEKTRTIRFTGFASFFKRGLEVSFTTRARAGKFSISPSFTYFPVVDEKVAPGFLVISLLSRASRLENMNETKSRIILSAVQRKLQELFCSGRASPNDVTQENYTLLHLLIDSLGFWLKTLQGANSPFVRLTFEGLLNFLIAAGTSVTVRSRFGEKATHKFILGSFVPASLYRHLNAENEAEASTYSYYPFLHDRRGLLEYHDLNQSVARSLAIIQNNLREVERIISLYPNMLGELSYYKETPLHIAIDRPDILRVLAKKAKPEDWIRRSLDDATSLNLAIQASREICHSGDVLDESCCPCTLPLRIILSAGCPIIPYRDFRCSMFSPSPKESFFESSTHCKILLTKELRNRRRQLRDLAKSKLSITEFSRFATLEEVPDVEAIGMDSLLRQKDILGQGPLSSFVDGDLPPHPQQDVRYCSRSIFFDLKSPEDADLFVDSGFNMLCANRDHDSSLDRMLFAKISPDRRFISLDYAIWLFEHQAPLWKWSYRFTNPMPSAFVLADILGIQDYKCSGQENSGDKAEHYLGESILVDDCTCLCSPRGCTPFASRMKWLAHSHDEPQDHTPQDIATKFGCYVETYGDRLDLKHHLIMVRQATFAALELKHTCLDRPAYSNCPGYHRWIYLLDPVTELEPDEMEFETLNVHVEAKNQLESVVTMFQDFLLSGDQMTVSSKEKSFDIDHSVSNNQSVVGVADLYCQRALEFWKHIWENRIQDALEAVAKGWDNRLNGENDLVQISTCEEAMQEAENSSGEENDEVIFNGIIQQIQDI</sequence>
<dbReference type="VEuPathDB" id="FungiDB:FPRO_13907"/>
<evidence type="ECO:0000313" key="2">
    <source>
        <dbReference type="Proteomes" id="UP000183971"/>
    </source>
</evidence>
<dbReference type="RefSeq" id="XP_031084689.1">
    <property type="nucleotide sequence ID" value="XM_031218874.1"/>
</dbReference>
<dbReference type="InterPro" id="IPR036770">
    <property type="entry name" value="Ankyrin_rpt-contain_sf"/>
</dbReference>
<name>A0A1L7VUL9_FUSPR</name>
<gene>
    <name evidence="1" type="ORF">FPRO_13907</name>
</gene>
<keyword evidence="2" id="KW-1185">Reference proteome</keyword>
<dbReference type="Proteomes" id="UP000183971">
    <property type="component" value="Unassembled WGS sequence"/>
</dbReference>
<dbReference type="AlphaFoldDB" id="A0A1L7VUL9"/>
<reference evidence="2" key="1">
    <citation type="journal article" date="2016" name="Genome Biol. Evol.">
        <title>Comparative 'omics' of the Fusarium fujikuroi species complex highlights differences in genetic potential and metabolite synthesis.</title>
        <authorList>
            <person name="Niehaus E.-M."/>
            <person name="Muensterkoetter M."/>
            <person name="Proctor R.H."/>
            <person name="Brown D.W."/>
            <person name="Sharon A."/>
            <person name="Idan Y."/>
            <person name="Oren-Young L."/>
            <person name="Sieber C.M."/>
            <person name="Novak O."/>
            <person name="Pencik A."/>
            <person name="Tarkowska D."/>
            <person name="Hromadova K."/>
            <person name="Freeman S."/>
            <person name="Maymon M."/>
            <person name="Elazar M."/>
            <person name="Youssef S.A."/>
            <person name="El-Shabrawy E.S.M."/>
            <person name="Shalaby A.B.A."/>
            <person name="Houterman P."/>
            <person name="Brock N.L."/>
            <person name="Burkhardt I."/>
            <person name="Tsavkelova E.A."/>
            <person name="Dickschat J.S."/>
            <person name="Galuszka P."/>
            <person name="Gueldener U."/>
            <person name="Tudzynski B."/>
        </authorList>
    </citation>
    <scope>NUCLEOTIDE SEQUENCE [LARGE SCALE GENOMIC DNA]</scope>
    <source>
        <strain evidence="2">ET1</strain>
    </source>
</reference>
<dbReference type="GeneID" id="42058766"/>
<protein>
    <recommendedName>
        <fullName evidence="3">Fungal N-terminal domain-containing protein</fullName>
    </recommendedName>
</protein>
<dbReference type="EMBL" id="FJOF01000008">
    <property type="protein sequence ID" value="CZR44119.1"/>
    <property type="molecule type" value="Genomic_DNA"/>
</dbReference>
<evidence type="ECO:0008006" key="3">
    <source>
        <dbReference type="Google" id="ProtNLM"/>
    </source>
</evidence>
<proteinExistence type="predicted"/>
<comment type="caution">
    <text evidence="1">The sequence shown here is derived from an EMBL/GenBank/DDBJ whole genome shotgun (WGS) entry which is preliminary data.</text>
</comment>